<dbReference type="AlphaFoldDB" id="A0A5A7S4B9"/>
<dbReference type="InterPro" id="IPR036873">
    <property type="entry name" value="Rhodanese-like_dom_sf"/>
</dbReference>
<gene>
    <name evidence="2" type="ORF">FOY51_25425</name>
</gene>
<protein>
    <submittedName>
        <fullName evidence="2">Rhodanese-like domain-containing protein</fullName>
    </submittedName>
</protein>
<feature type="domain" description="Rhodanese" evidence="1">
    <location>
        <begin position="18"/>
        <end position="119"/>
    </location>
</feature>
<evidence type="ECO:0000313" key="2">
    <source>
        <dbReference type="EMBL" id="KAA0017080.1"/>
    </source>
</evidence>
<reference evidence="2 3" key="1">
    <citation type="submission" date="2019-07" db="EMBL/GenBank/DDBJ databases">
        <title>Rhodococcus cavernicolus sp. nov., isolated from a cave.</title>
        <authorList>
            <person name="Lee S.D."/>
        </authorList>
    </citation>
    <scope>NUCLEOTIDE SEQUENCE [LARGE SCALE GENOMIC DNA]</scope>
    <source>
        <strain evidence="2 3">C1-24</strain>
    </source>
</reference>
<dbReference type="RefSeq" id="WP_149433068.1">
    <property type="nucleotide sequence ID" value="NZ_VLNY01000023.1"/>
</dbReference>
<proteinExistence type="predicted"/>
<name>A0A5A7S4B9_9NOCA</name>
<dbReference type="Gene3D" id="3.40.250.10">
    <property type="entry name" value="Rhodanese-like domain"/>
    <property type="match status" value="1"/>
</dbReference>
<organism evidence="2 3">
    <name type="scientific">Antrihabitans cavernicola</name>
    <dbReference type="NCBI Taxonomy" id="2495913"/>
    <lineage>
        <taxon>Bacteria</taxon>
        <taxon>Bacillati</taxon>
        <taxon>Actinomycetota</taxon>
        <taxon>Actinomycetes</taxon>
        <taxon>Mycobacteriales</taxon>
        <taxon>Nocardiaceae</taxon>
        <taxon>Antrihabitans</taxon>
    </lineage>
</organism>
<evidence type="ECO:0000259" key="1">
    <source>
        <dbReference type="PROSITE" id="PS50206"/>
    </source>
</evidence>
<dbReference type="EMBL" id="VLNY01000023">
    <property type="protein sequence ID" value="KAA0017080.1"/>
    <property type="molecule type" value="Genomic_DNA"/>
</dbReference>
<keyword evidence="3" id="KW-1185">Reference proteome</keyword>
<accession>A0A5A7S4B9</accession>
<dbReference type="SUPFAM" id="SSF52821">
    <property type="entry name" value="Rhodanese/Cell cycle control phosphatase"/>
    <property type="match status" value="1"/>
</dbReference>
<sequence length="135" mass="14519">MTYAGDISPQAAWDLLRDDPKAVLVDVRTQGEWNAIGIPDIAELDRPAHYIEWVDSTGTRNTKFVDDLREAGVSGGPVVFLCRSGQRSVHAANAATAAGIEPSYNVLEGFEGPVGPSGQRDVSGWKVLGLPWQQS</sequence>
<evidence type="ECO:0000313" key="3">
    <source>
        <dbReference type="Proteomes" id="UP000322244"/>
    </source>
</evidence>
<dbReference type="Pfam" id="PF00581">
    <property type="entry name" value="Rhodanese"/>
    <property type="match status" value="1"/>
</dbReference>
<dbReference type="Proteomes" id="UP000322244">
    <property type="component" value="Unassembled WGS sequence"/>
</dbReference>
<comment type="caution">
    <text evidence="2">The sequence shown here is derived from an EMBL/GenBank/DDBJ whole genome shotgun (WGS) entry which is preliminary data.</text>
</comment>
<dbReference type="SMART" id="SM00450">
    <property type="entry name" value="RHOD"/>
    <property type="match status" value="1"/>
</dbReference>
<dbReference type="OrthoDB" id="9815890at2"/>
<dbReference type="PROSITE" id="PS50206">
    <property type="entry name" value="RHODANESE_3"/>
    <property type="match status" value="1"/>
</dbReference>
<dbReference type="InterPro" id="IPR001763">
    <property type="entry name" value="Rhodanese-like_dom"/>
</dbReference>